<evidence type="ECO:0000313" key="1">
    <source>
        <dbReference type="EMBL" id="WXK49083.1"/>
    </source>
</evidence>
<proteinExistence type="predicted"/>
<accession>A0ABZ2Q3T7</accession>
<dbReference type="Proteomes" id="UP001447857">
    <property type="component" value="Chromosome"/>
</dbReference>
<organism evidence="1 2">
    <name type="scientific">Flavobacterium ginsenosidimutans</name>
    <dbReference type="NCBI Taxonomy" id="687844"/>
    <lineage>
        <taxon>Bacteria</taxon>
        <taxon>Pseudomonadati</taxon>
        <taxon>Bacteroidota</taxon>
        <taxon>Flavobacteriia</taxon>
        <taxon>Flavobacteriales</taxon>
        <taxon>Flavobacteriaceae</taxon>
        <taxon>Flavobacterium</taxon>
    </lineage>
</organism>
<keyword evidence="2" id="KW-1185">Reference proteome</keyword>
<dbReference type="EMBL" id="CP147988">
    <property type="protein sequence ID" value="WXK49083.1"/>
    <property type="molecule type" value="Genomic_DNA"/>
</dbReference>
<protein>
    <submittedName>
        <fullName evidence="1">Class I lanthipeptide</fullName>
    </submittedName>
</protein>
<dbReference type="NCBIfam" id="NF038153">
    <property type="entry name" value="lant_leader_L1a"/>
    <property type="match status" value="1"/>
</dbReference>
<dbReference type="RefSeq" id="WP_111289879.1">
    <property type="nucleotide sequence ID" value="NZ_CP147988.1"/>
</dbReference>
<gene>
    <name evidence="1" type="ORF">V6624_18860</name>
</gene>
<reference evidence="1 2" key="1">
    <citation type="submission" date="2024-02" db="EMBL/GenBank/DDBJ databases">
        <title>complete genome of Flavobacterium ginsenosidimutans Str. YTB16.</title>
        <authorList>
            <person name="Wang Q."/>
        </authorList>
    </citation>
    <scope>NUCLEOTIDE SEQUENCE [LARGE SCALE GENOMIC DNA]</scope>
    <source>
        <strain evidence="1 2">YTB16</strain>
    </source>
</reference>
<sequence>MKKIKQNKKTLKLDKKQITNLSADQMEMIKGGKQQDQPQVTVTVDLTDTGGSLLCTLSL</sequence>
<evidence type="ECO:0000313" key="2">
    <source>
        <dbReference type="Proteomes" id="UP001447857"/>
    </source>
</evidence>
<dbReference type="InterPro" id="IPR058238">
    <property type="entry name" value="Lant_leader_dom"/>
</dbReference>
<name>A0ABZ2Q3T7_9FLAO</name>